<evidence type="ECO:0000256" key="1">
    <source>
        <dbReference type="SAM" id="Coils"/>
    </source>
</evidence>
<feature type="transmembrane region" description="Helical" evidence="2">
    <location>
        <begin position="5"/>
        <end position="22"/>
    </location>
</feature>
<organism evidence="3 4">
    <name type="scientific">Methanoculleus marisnigri</name>
    <dbReference type="NCBI Taxonomy" id="2198"/>
    <lineage>
        <taxon>Archaea</taxon>
        <taxon>Methanobacteriati</taxon>
        <taxon>Methanobacteriota</taxon>
        <taxon>Stenosarchaea group</taxon>
        <taxon>Methanomicrobia</taxon>
        <taxon>Methanomicrobiales</taxon>
        <taxon>Methanomicrobiaceae</taxon>
        <taxon>Methanoculleus</taxon>
    </lineage>
</organism>
<accession>A0A124G450</accession>
<protein>
    <submittedName>
        <fullName evidence="3">Uncharacterized protein</fullName>
    </submittedName>
</protein>
<proteinExistence type="predicted"/>
<keyword evidence="2" id="KW-0812">Transmembrane</keyword>
<evidence type="ECO:0000313" key="3">
    <source>
        <dbReference type="EMBL" id="KUK98965.1"/>
    </source>
</evidence>
<feature type="transmembrane region" description="Helical" evidence="2">
    <location>
        <begin position="28"/>
        <end position="46"/>
    </location>
</feature>
<keyword evidence="2" id="KW-1133">Transmembrane helix</keyword>
<sequence length="87" mass="9663">MERKYLIVLMLLGIMAGLYAAITYQWVLMVLVAAPVALILVAADVLQRVRLLSEAIATSTANLEESVASMRCTVERIEQRLGDLENR</sequence>
<reference evidence="4" key="1">
    <citation type="journal article" date="2015" name="MBio">
        <title>Genome-Resolved Metagenomic Analysis Reveals Roles for Candidate Phyla and Other Microbial Community Members in Biogeochemical Transformations in Oil Reservoirs.</title>
        <authorList>
            <person name="Hu P."/>
            <person name="Tom L."/>
            <person name="Singh A."/>
            <person name="Thomas B.C."/>
            <person name="Baker B.J."/>
            <person name="Piceno Y.M."/>
            <person name="Andersen G.L."/>
            <person name="Banfield J.F."/>
        </authorList>
    </citation>
    <scope>NUCLEOTIDE SEQUENCE [LARGE SCALE GENOMIC DNA]</scope>
</reference>
<keyword evidence="2" id="KW-0472">Membrane</keyword>
<keyword evidence="1" id="KW-0175">Coiled coil</keyword>
<name>A0A124G450_9EURY</name>
<dbReference type="Proteomes" id="UP000054598">
    <property type="component" value="Unassembled WGS sequence"/>
</dbReference>
<evidence type="ECO:0000256" key="2">
    <source>
        <dbReference type="SAM" id="Phobius"/>
    </source>
</evidence>
<dbReference type="PATRIC" id="fig|2198.3.peg.2117"/>
<feature type="coiled-coil region" evidence="1">
    <location>
        <begin position="60"/>
        <end position="87"/>
    </location>
</feature>
<evidence type="ECO:0000313" key="4">
    <source>
        <dbReference type="Proteomes" id="UP000054598"/>
    </source>
</evidence>
<comment type="caution">
    <text evidence="3">The sequence shown here is derived from an EMBL/GenBank/DDBJ whole genome shotgun (WGS) entry which is preliminary data.</text>
</comment>
<dbReference type="AlphaFoldDB" id="A0A124G450"/>
<dbReference type="EMBL" id="LGHE01000290">
    <property type="protein sequence ID" value="KUK98965.1"/>
    <property type="molecule type" value="Genomic_DNA"/>
</dbReference>
<gene>
    <name evidence="3" type="ORF">XE10_1934</name>
</gene>